<evidence type="ECO:0000313" key="2">
    <source>
        <dbReference type="Proteomes" id="UP000430692"/>
    </source>
</evidence>
<sequence>MNIFRLERFPAFVDWEELSNVTVIAQNEEEARMRAYLHFEAYKYAPELFDSDKCILAEFEGLEQKVAYMRDVKGMTLIERAADLGYSYIWIKKISSRTWKQYAKNILMSRFVCNRMNKMKYCFLNIRCLYSLSYGNLGLKYN</sequence>
<dbReference type="AlphaFoldDB" id="A0A6I4VL93"/>
<protein>
    <submittedName>
        <fullName evidence="1">Uncharacterized protein</fullName>
    </submittedName>
</protein>
<comment type="caution">
    <text evidence="1">The sequence shown here is derived from an EMBL/GenBank/DDBJ whole genome shotgun (WGS) entry which is preliminary data.</text>
</comment>
<name>A0A6I4VL93_9BACL</name>
<evidence type="ECO:0000313" key="1">
    <source>
        <dbReference type="EMBL" id="MXQ52349.1"/>
    </source>
</evidence>
<dbReference type="EMBL" id="WUUL01000001">
    <property type="protein sequence ID" value="MXQ52349.1"/>
    <property type="molecule type" value="Genomic_DNA"/>
</dbReference>
<accession>A0A6I4VL93</accession>
<keyword evidence="2" id="KW-1185">Reference proteome</keyword>
<dbReference type="RefSeq" id="WP_160799382.1">
    <property type="nucleotide sequence ID" value="NZ_WUUL01000001.1"/>
</dbReference>
<gene>
    <name evidence="1" type="ORF">GSM42_00995</name>
</gene>
<reference evidence="1 2" key="1">
    <citation type="submission" date="2019-12" db="EMBL/GenBank/DDBJ databases">
        <title>Whole-genome analyses of novel actinobacteria.</title>
        <authorList>
            <person name="Sahin N."/>
            <person name="Saygin H."/>
        </authorList>
    </citation>
    <scope>NUCLEOTIDE SEQUENCE [LARGE SCALE GENOMIC DNA]</scope>
    <source>
        <strain evidence="1 2">KC615</strain>
    </source>
</reference>
<organism evidence="1 2">
    <name type="scientific">Shimazuella alba</name>
    <dbReference type="NCBI Taxonomy" id="2690964"/>
    <lineage>
        <taxon>Bacteria</taxon>
        <taxon>Bacillati</taxon>
        <taxon>Bacillota</taxon>
        <taxon>Bacilli</taxon>
        <taxon>Bacillales</taxon>
        <taxon>Thermoactinomycetaceae</taxon>
        <taxon>Shimazuella</taxon>
    </lineage>
</organism>
<proteinExistence type="predicted"/>
<dbReference type="Proteomes" id="UP000430692">
    <property type="component" value="Unassembled WGS sequence"/>
</dbReference>